<feature type="chain" id="PRO_5047304907" evidence="1">
    <location>
        <begin position="24"/>
        <end position="225"/>
    </location>
</feature>
<accession>A0ABW2YVD2</accession>
<protein>
    <submittedName>
        <fullName evidence="3">DUF4397 domain-containing protein</fullName>
    </submittedName>
</protein>
<sequence>MTSTFKTKTNRTLSILLAFASLATIFSSCSKTEENKPMAVAGLAVTNAASASAAQDVYFDNQRVTASALAYTQTAGYFSVAGSPTISFRTANTTDVYGSGTTSLTPGKYYNAFLSDDKNVTVYENDLTPPQSGKARIRFINLSSGVGSNADFGIAGGAKIVSGLTYRSASAYQDVDPTSGYSLYTGGSSSVLLAIPVTLTVGGIYTLYISGSTNTTVGFKLIGEN</sequence>
<organism evidence="3 4">
    <name type="scientific">Mucilaginibacter calamicampi</name>
    <dbReference type="NCBI Taxonomy" id="1302352"/>
    <lineage>
        <taxon>Bacteria</taxon>
        <taxon>Pseudomonadati</taxon>
        <taxon>Bacteroidota</taxon>
        <taxon>Sphingobacteriia</taxon>
        <taxon>Sphingobacteriales</taxon>
        <taxon>Sphingobacteriaceae</taxon>
        <taxon>Mucilaginibacter</taxon>
    </lineage>
</organism>
<dbReference type="PROSITE" id="PS51257">
    <property type="entry name" value="PROKAR_LIPOPROTEIN"/>
    <property type="match status" value="1"/>
</dbReference>
<comment type="caution">
    <text evidence="3">The sequence shown here is derived from an EMBL/GenBank/DDBJ whole genome shotgun (WGS) entry which is preliminary data.</text>
</comment>
<name>A0ABW2YVD2_9SPHI</name>
<evidence type="ECO:0000256" key="1">
    <source>
        <dbReference type="SAM" id="SignalP"/>
    </source>
</evidence>
<reference evidence="4" key="1">
    <citation type="journal article" date="2019" name="Int. J. Syst. Evol. Microbiol.">
        <title>The Global Catalogue of Microorganisms (GCM) 10K type strain sequencing project: providing services to taxonomists for standard genome sequencing and annotation.</title>
        <authorList>
            <consortium name="The Broad Institute Genomics Platform"/>
            <consortium name="The Broad Institute Genome Sequencing Center for Infectious Disease"/>
            <person name="Wu L."/>
            <person name="Ma J."/>
        </authorList>
    </citation>
    <scope>NUCLEOTIDE SEQUENCE [LARGE SCALE GENOMIC DNA]</scope>
    <source>
        <strain evidence="4">CCUG 63418</strain>
    </source>
</reference>
<evidence type="ECO:0000313" key="4">
    <source>
        <dbReference type="Proteomes" id="UP001596958"/>
    </source>
</evidence>
<keyword evidence="1" id="KW-0732">Signal</keyword>
<dbReference type="Proteomes" id="UP001596958">
    <property type="component" value="Unassembled WGS sequence"/>
</dbReference>
<dbReference type="Pfam" id="PF14344">
    <property type="entry name" value="DUF4397"/>
    <property type="match status" value="1"/>
</dbReference>
<evidence type="ECO:0000313" key="3">
    <source>
        <dbReference type="EMBL" id="MFD0749544.1"/>
    </source>
</evidence>
<gene>
    <name evidence="3" type="ORF">ACFQZS_05280</name>
</gene>
<keyword evidence="4" id="KW-1185">Reference proteome</keyword>
<proteinExistence type="predicted"/>
<dbReference type="EMBL" id="JBHTHU010000002">
    <property type="protein sequence ID" value="MFD0749544.1"/>
    <property type="molecule type" value="Genomic_DNA"/>
</dbReference>
<dbReference type="RefSeq" id="WP_377098006.1">
    <property type="nucleotide sequence ID" value="NZ_JBHTHU010000002.1"/>
</dbReference>
<feature type="signal peptide" evidence="1">
    <location>
        <begin position="1"/>
        <end position="23"/>
    </location>
</feature>
<feature type="domain" description="DUF4397" evidence="2">
    <location>
        <begin position="42"/>
        <end position="147"/>
    </location>
</feature>
<dbReference type="InterPro" id="IPR025510">
    <property type="entry name" value="DUF4397"/>
</dbReference>
<evidence type="ECO:0000259" key="2">
    <source>
        <dbReference type="Pfam" id="PF14344"/>
    </source>
</evidence>